<sequence>MSEVHGRRGVLHAAADTQRGRTDDRFLPVRQHKLWSSLEGVKHGRLLFLVAFLVVIFFAAQSWFSFLLQLALCVLLWSLTLYGLWLCGIYIIHRCFPSARLGLVQFFALLGTIPIVFEMIRLYQEEMAVKTTMIVQGAPASCGSSAFSYLSYYLSRKNACLDYYRAVDRSVLWAVNPLKVLSSLVLETAVLVSGLLGKGIGLYFTSLMSELPWI</sequence>
<feature type="transmembrane region" description="Helical" evidence="1">
    <location>
        <begin position="74"/>
        <end position="92"/>
    </location>
</feature>
<evidence type="ECO:0000256" key="1">
    <source>
        <dbReference type="SAM" id="Phobius"/>
    </source>
</evidence>
<dbReference type="AlphaFoldDB" id="A0A914VGN5"/>
<keyword evidence="1" id="KW-1133">Transmembrane helix</keyword>
<keyword evidence="2" id="KW-1185">Reference proteome</keyword>
<keyword evidence="1" id="KW-0472">Membrane</keyword>
<protein>
    <submittedName>
        <fullName evidence="3">Uncharacterized protein</fullName>
    </submittedName>
</protein>
<evidence type="ECO:0000313" key="3">
    <source>
        <dbReference type="WBParaSite" id="PSAMB.scaffold18692size900.g37647.t1"/>
    </source>
</evidence>
<evidence type="ECO:0000313" key="2">
    <source>
        <dbReference type="Proteomes" id="UP000887566"/>
    </source>
</evidence>
<dbReference type="WBParaSite" id="PSAMB.scaffold18692size900.g37647.t1">
    <property type="protein sequence ID" value="PSAMB.scaffold18692size900.g37647.t1"/>
    <property type="gene ID" value="PSAMB.scaffold18692size900.g37647"/>
</dbReference>
<name>A0A914VGN5_9BILA</name>
<organism evidence="2 3">
    <name type="scientific">Plectus sambesii</name>
    <dbReference type="NCBI Taxonomy" id="2011161"/>
    <lineage>
        <taxon>Eukaryota</taxon>
        <taxon>Metazoa</taxon>
        <taxon>Ecdysozoa</taxon>
        <taxon>Nematoda</taxon>
        <taxon>Chromadorea</taxon>
        <taxon>Plectida</taxon>
        <taxon>Plectina</taxon>
        <taxon>Plectoidea</taxon>
        <taxon>Plectidae</taxon>
        <taxon>Plectus</taxon>
    </lineage>
</organism>
<accession>A0A914VGN5</accession>
<keyword evidence="1" id="KW-0812">Transmembrane</keyword>
<reference evidence="3" key="1">
    <citation type="submission" date="2022-11" db="UniProtKB">
        <authorList>
            <consortium name="WormBaseParasite"/>
        </authorList>
    </citation>
    <scope>IDENTIFICATION</scope>
</reference>
<dbReference type="Proteomes" id="UP000887566">
    <property type="component" value="Unplaced"/>
</dbReference>
<feature type="transmembrane region" description="Helical" evidence="1">
    <location>
        <begin position="104"/>
        <end position="123"/>
    </location>
</feature>
<feature type="transmembrane region" description="Helical" evidence="1">
    <location>
        <begin position="46"/>
        <end position="68"/>
    </location>
</feature>
<proteinExistence type="predicted"/>